<dbReference type="AlphaFoldDB" id="G0S9U4"/>
<dbReference type="Pfam" id="PF06824">
    <property type="entry name" value="Glyco_hydro_125"/>
    <property type="match status" value="1"/>
</dbReference>
<dbReference type="GeneID" id="18258758"/>
<evidence type="ECO:0008006" key="4">
    <source>
        <dbReference type="Google" id="ProtNLM"/>
    </source>
</evidence>
<dbReference type="EMBL" id="GL988043">
    <property type="protein sequence ID" value="EGS20205.1"/>
    <property type="molecule type" value="Genomic_DNA"/>
</dbReference>
<dbReference type="GO" id="GO:0003824">
    <property type="term" value="F:catalytic activity"/>
    <property type="evidence" value="ECO:0007669"/>
    <property type="project" value="UniProtKB-ARBA"/>
</dbReference>
<dbReference type="InterPro" id="IPR008928">
    <property type="entry name" value="6-hairpin_glycosidase_sf"/>
</dbReference>
<proteinExistence type="predicted"/>
<dbReference type="PANTHER" id="PTHR31047:SF1">
    <property type="entry name" value="DUF1237 DOMAIN-CONTAINING PROTEIN"/>
    <property type="match status" value="1"/>
</dbReference>
<feature type="chain" id="PRO_5012271640" description="DUF1237 domain-containing protein" evidence="1">
    <location>
        <begin position="16"/>
        <end position="503"/>
    </location>
</feature>
<dbReference type="PANTHER" id="PTHR31047">
    <property type="entry name" value="MEIOTICALLY UP-REGULATED GENE 157 PROTEIN"/>
    <property type="match status" value="1"/>
</dbReference>
<evidence type="ECO:0000313" key="2">
    <source>
        <dbReference type="EMBL" id="EGS20205.1"/>
    </source>
</evidence>
<evidence type="ECO:0000313" key="3">
    <source>
        <dbReference type="Proteomes" id="UP000008066"/>
    </source>
</evidence>
<keyword evidence="3" id="KW-1185">Reference proteome</keyword>
<protein>
    <recommendedName>
        <fullName evidence="4">DUF1237 domain-containing protein</fullName>
    </recommendedName>
</protein>
<dbReference type="KEGG" id="cthr:CTHT_0047200"/>
<accession>G0S9U4</accession>
<evidence type="ECO:0000256" key="1">
    <source>
        <dbReference type="SAM" id="SignalP"/>
    </source>
</evidence>
<keyword evidence="1" id="KW-0732">Signal</keyword>
<dbReference type="InterPro" id="IPR012341">
    <property type="entry name" value="6hp_glycosidase-like_sf"/>
</dbReference>
<dbReference type="OrthoDB" id="7771656at2759"/>
<dbReference type="PIRSF" id="PIRSF028846">
    <property type="entry name" value="UCP028846"/>
    <property type="match status" value="1"/>
</dbReference>
<feature type="signal peptide" evidence="1">
    <location>
        <begin position="1"/>
        <end position="15"/>
    </location>
</feature>
<gene>
    <name evidence="2" type="ORF">CTHT_0047200</name>
</gene>
<dbReference type="Proteomes" id="UP000008066">
    <property type="component" value="Unassembled WGS sequence"/>
</dbReference>
<reference evidence="2 3" key="1">
    <citation type="journal article" date="2011" name="Cell">
        <title>Insight into structure and assembly of the nuclear pore complex by utilizing the genome of a eukaryotic thermophile.</title>
        <authorList>
            <person name="Amlacher S."/>
            <person name="Sarges P."/>
            <person name="Flemming D."/>
            <person name="van Noort V."/>
            <person name="Kunze R."/>
            <person name="Devos D.P."/>
            <person name="Arumugam M."/>
            <person name="Bork P."/>
            <person name="Hurt E."/>
        </authorList>
    </citation>
    <scope>NUCLEOTIDE SEQUENCE [LARGE SCALE GENOMIC DNA]</scope>
    <source>
        <strain evidence="3">DSM 1495 / CBS 144.50 / IMI 039719</strain>
    </source>
</reference>
<dbReference type="OMA" id="MRGPVIN"/>
<dbReference type="RefSeq" id="XP_006695090.1">
    <property type="nucleotide sequence ID" value="XM_006695027.1"/>
</dbReference>
<dbReference type="eggNOG" id="ENOG502QR7D">
    <property type="taxonomic scope" value="Eukaryota"/>
</dbReference>
<dbReference type="GO" id="GO:0005975">
    <property type="term" value="P:carbohydrate metabolic process"/>
    <property type="evidence" value="ECO:0007669"/>
    <property type="project" value="InterPro"/>
</dbReference>
<dbReference type="SUPFAM" id="SSF48208">
    <property type="entry name" value="Six-hairpin glycosidases"/>
    <property type="match status" value="1"/>
</dbReference>
<dbReference type="HOGENOM" id="CLU_023537_2_1_1"/>
<organism evidence="3">
    <name type="scientific">Chaetomium thermophilum (strain DSM 1495 / CBS 144.50 / IMI 039719)</name>
    <name type="common">Thermochaetoides thermophila</name>
    <dbReference type="NCBI Taxonomy" id="759272"/>
    <lineage>
        <taxon>Eukaryota</taxon>
        <taxon>Fungi</taxon>
        <taxon>Dikarya</taxon>
        <taxon>Ascomycota</taxon>
        <taxon>Pezizomycotina</taxon>
        <taxon>Sordariomycetes</taxon>
        <taxon>Sordariomycetidae</taxon>
        <taxon>Sordariales</taxon>
        <taxon>Chaetomiaceae</taxon>
        <taxon>Thermochaetoides</taxon>
    </lineage>
</organism>
<sequence length="503" mass="54679">MKLPVLLLFTPIISAQLPLCPNYADYSKTRHPPFTSGIHSLPFQRPPPHCRTFNSSAVESHIVQLKSEIADPDLAQLFENAWPNTLDTAVRWFGRGAEDDEELAFIVTGDINAMWLRDSAAQVRAYLRVLEPDHEGEEPSVGYKVGKAEGDTASLAALFRGVINLQARYILSSPFCNAFQPPAEAGIPRGVNEFAMADAVAPPPNGETVFECKFEIDSLAAFLHLSADYHDATHHTAFFSSAKNWLPAIRTILSTLRTMQSPTYDPQNGTVLPAGYTFQRQTTRATETTDNDGRGHPARRTGMVRTAFRPSDDAAALPYNIPGNMMIVTGLARAATIADAVGDKSLADKMRALQGEIDEAVKKFGIVPILTESGDIERVYAYEVDGFGSALHMDDANVPSLLSIPLLGYSSSTDEVYLRTRARVLSPEGNGYLMRGPALSAVGGPHVGPGWAWPMASIVRVLTAEMDDEIRGELKALVGSTSGLGLVHESVNTQDGGQWTRQR</sequence>
<dbReference type="Gene3D" id="1.50.10.10">
    <property type="match status" value="1"/>
</dbReference>
<name>G0S9U4_CHATD</name>
<dbReference type="SMART" id="SM01149">
    <property type="entry name" value="DUF1237"/>
    <property type="match status" value="1"/>
</dbReference>
<dbReference type="InterPro" id="IPR008313">
    <property type="entry name" value="GH125"/>
</dbReference>